<reference evidence="7 8" key="1">
    <citation type="submission" date="2023-07" db="EMBL/GenBank/DDBJ databases">
        <title>Genomic Encyclopedia of Type Strains, Phase IV (KMG-IV): sequencing the most valuable type-strain genomes for metagenomic binning, comparative biology and taxonomic classification.</title>
        <authorList>
            <person name="Goeker M."/>
        </authorList>
    </citation>
    <scope>NUCLEOTIDE SEQUENCE [LARGE SCALE GENOMIC DNA]</scope>
    <source>
        <strain evidence="7 8">DSM 12751</strain>
    </source>
</reference>
<dbReference type="SUPFAM" id="SSF56266">
    <property type="entry name" value="DmpA/ArgJ-like"/>
    <property type="match status" value="1"/>
</dbReference>
<dbReference type="Gene3D" id="3.10.20.340">
    <property type="entry name" value="ArgJ beta chain, C-terminal domain"/>
    <property type="match status" value="1"/>
</dbReference>
<dbReference type="Proteomes" id="UP001235840">
    <property type="component" value="Unassembled WGS sequence"/>
</dbReference>
<dbReference type="NCBIfam" id="TIGR00120">
    <property type="entry name" value="ArgJ"/>
    <property type="match status" value="1"/>
</dbReference>
<feature type="binding site" evidence="6">
    <location>
        <position position="208"/>
    </location>
    <ligand>
        <name>substrate</name>
    </ligand>
</feature>
<dbReference type="InterPro" id="IPR016117">
    <property type="entry name" value="ArgJ-like_dom_sf"/>
</dbReference>
<dbReference type="CDD" id="cd02152">
    <property type="entry name" value="OAT"/>
    <property type="match status" value="1"/>
</dbReference>
<evidence type="ECO:0000256" key="2">
    <source>
        <dbReference type="ARBA" id="ARBA00011475"/>
    </source>
</evidence>
<evidence type="ECO:0000256" key="4">
    <source>
        <dbReference type="ARBA" id="ARBA00022813"/>
    </source>
</evidence>
<evidence type="ECO:0000256" key="3">
    <source>
        <dbReference type="ARBA" id="ARBA00022679"/>
    </source>
</evidence>
<dbReference type="HAMAP" id="MF_01106">
    <property type="entry name" value="ArgJ"/>
    <property type="match status" value="1"/>
</dbReference>
<dbReference type="InterPro" id="IPR042195">
    <property type="entry name" value="ArgJ_beta_C"/>
</dbReference>
<proteinExistence type="inferred from homology"/>
<evidence type="ECO:0000313" key="7">
    <source>
        <dbReference type="EMBL" id="MDQ0166541.1"/>
    </source>
</evidence>
<evidence type="ECO:0000256" key="5">
    <source>
        <dbReference type="ARBA" id="ARBA00023315"/>
    </source>
</evidence>
<dbReference type="RefSeq" id="WP_307394827.1">
    <property type="nucleotide sequence ID" value="NZ_BAAADK010000045.1"/>
</dbReference>
<keyword evidence="6" id="KW-0963">Cytoplasm</keyword>
<evidence type="ECO:0000313" key="8">
    <source>
        <dbReference type="Proteomes" id="UP001235840"/>
    </source>
</evidence>
<feature type="chain" id="PRO_5044910707" description="Arginine biosynthesis bifunctional protein ArgJ alpha chain" evidence="6">
    <location>
        <begin position="1"/>
        <end position="218"/>
    </location>
</feature>
<comment type="subunit">
    <text evidence="2 6">Heterotetramer of two alpha and two beta chains.</text>
</comment>
<protein>
    <recommendedName>
        <fullName evidence="6">Arginine biosynthesis bifunctional protein ArgJ</fullName>
    </recommendedName>
    <domain>
        <recommendedName>
            <fullName evidence="6">Glutamate N-acetyltransferase</fullName>
            <ecNumber evidence="6">2.3.1.35</ecNumber>
        </recommendedName>
        <alternativeName>
            <fullName evidence="6">Ornithine acetyltransferase</fullName>
            <shortName evidence="6">OATase</shortName>
        </alternativeName>
        <alternativeName>
            <fullName evidence="6">Ornithine transacetylase</fullName>
        </alternativeName>
    </domain>
    <domain>
        <recommendedName>
            <fullName evidence="6">Amino-acid acetyltransferase</fullName>
            <ecNumber evidence="6">2.3.1.1</ecNumber>
        </recommendedName>
        <alternativeName>
            <fullName evidence="6">N-acetylglutamate synthase</fullName>
            <shortName evidence="6">AGSase</shortName>
        </alternativeName>
    </domain>
    <component>
        <recommendedName>
            <fullName evidence="6">Arginine biosynthesis bifunctional protein ArgJ alpha chain</fullName>
        </recommendedName>
    </component>
    <component>
        <recommendedName>
            <fullName evidence="6">Arginine biosynthesis bifunctional protein ArgJ beta chain</fullName>
        </recommendedName>
    </component>
</protein>
<dbReference type="Gene3D" id="3.60.70.12">
    <property type="entry name" value="L-amino peptidase D-ALA esterase/amidase"/>
    <property type="match status" value="1"/>
</dbReference>
<dbReference type="GO" id="GO:0004358">
    <property type="term" value="F:L-glutamate N-acetyltransferase activity, acting on acetyl-L-ornithine as donor"/>
    <property type="evidence" value="ECO:0007669"/>
    <property type="project" value="UniProtKB-EC"/>
</dbReference>
<sequence>MSTDDKDILDSTDTGIALQDAGHTEQDIKDGLSINLDGHVTSPLGYKAGGLHCGIKRKRHDLGWIISEVPAFTAGVYTTNLIQAAPLQVTKESLQVDGSLYAVLVNSGNANACTGMQGLEDAYEMRRMLAEQLEVEKHQVAVVSTGVIGELMPMDKISAGVKEMKEQVAQTTVLDFEKAILTTDTCTKHIAVECVIDGCKVTIGGAAKGSGMIHPNMATMLGFITTDATVEPAALDLALKHLTNKSFNRITVDGDTSTNDMVLLMANGLAKNDSLSPQHPQWDTFLAALELVCKDLAKKIARDGEGATKLIEVQVKGAESEQIAEAVGKSVVGSSLVKTAVYGTDPNWGRIVCAVGYTSELKSLDPNLLSVWLGEIQVVDNGLPVSFNEEEATLYLEQENVKIYVDLQMGSHEATCWGCDLSYDYVRINASYRT</sequence>
<keyword evidence="6" id="KW-0055">Arginine biosynthesis</keyword>
<comment type="function">
    <text evidence="6">Catalyzes two activities which are involved in the cyclic version of arginine biosynthesis: the synthesis of N-acetylglutamate from glutamate and acetyl-CoA as the acetyl donor, and of ornithine by transacetylation between N(2)-acetylornithine and glutamate.</text>
</comment>
<feature type="site" description="Cleavage; by autolysis" evidence="6">
    <location>
        <begin position="218"/>
        <end position="219"/>
    </location>
</feature>
<comment type="pathway">
    <text evidence="6">Amino-acid biosynthesis; L-arginine biosynthesis; N(2)-acetyl-L-ornithine from L-glutamate: step 1/4.</text>
</comment>
<feature type="binding site" evidence="6">
    <location>
        <position position="182"/>
    </location>
    <ligand>
        <name>substrate</name>
    </ligand>
</feature>
<feature type="active site" description="Nucleophile" evidence="6">
    <location>
        <position position="219"/>
    </location>
</feature>
<accession>A0ABT9VZY7</accession>
<feature type="binding site" evidence="6">
    <location>
        <position position="429"/>
    </location>
    <ligand>
        <name>substrate</name>
    </ligand>
</feature>
<dbReference type="EC" id="2.3.1.1" evidence="6"/>
<feature type="site" description="Involved in the stabilization of negative charge on the oxyanion by the formation of the oxyanion hole" evidence="6">
    <location>
        <position position="145"/>
    </location>
</feature>
<dbReference type="EC" id="2.3.1.35" evidence="6"/>
<comment type="similarity">
    <text evidence="1 6">Belongs to the ArgJ family.</text>
</comment>
<organism evidence="7 8">
    <name type="scientific">Caldalkalibacillus horti</name>
    <dbReference type="NCBI Taxonomy" id="77523"/>
    <lineage>
        <taxon>Bacteria</taxon>
        <taxon>Bacillati</taxon>
        <taxon>Bacillota</taxon>
        <taxon>Bacilli</taxon>
        <taxon>Bacillales</taxon>
        <taxon>Bacillaceae</taxon>
        <taxon>Caldalkalibacillus</taxon>
    </lineage>
</organism>
<keyword evidence="4 6" id="KW-0068">Autocatalytic cleavage</keyword>
<dbReference type="PANTHER" id="PTHR23100">
    <property type="entry name" value="ARGININE BIOSYNTHESIS BIFUNCTIONAL PROTEIN ARGJ"/>
    <property type="match status" value="1"/>
</dbReference>
<comment type="catalytic activity">
    <reaction evidence="6">
        <text>N(2)-acetyl-L-ornithine + L-glutamate = N-acetyl-L-glutamate + L-ornithine</text>
        <dbReference type="Rhea" id="RHEA:15349"/>
        <dbReference type="ChEBI" id="CHEBI:29985"/>
        <dbReference type="ChEBI" id="CHEBI:44337"/>
        <dbReference type="ChEBI" id="CHEBI:46911"/>
        <dbReference type="ChEBI" id="CHEBI:57805"/>
        <dbReference type="EC" id="2.3.1.35"/>
    </reaction>
</comment>
<comment type="catalytic activity">
    <reaction evidence="6">
        <text>L-glutamate + acetyl-CoA = N-acetyl-L-glutamate + CoA + H(+)</text>
        <dbReference type="Rhea" id="RHEA:24292"/>
        <dbReference type="ChEBI" id="CHEBI:15378"/>
        <dbReference type="ChEBI" id="CHEBI:29985"/>
        <dbReference type="ChEBI" id="CHEBI:44337"/>
        <dbReference type="ChEBI" id="CHEBI:57287"/>
        <dbReference type="ChEBI" id="CHEBI:57288"/>
        <dbReference type="EC" id="2.3.1.1"/>
    </reaction>
</comment>
<feature type="site" description="Involved in the stabilization of negative charge on the oxyanion by the formation of the oxyanion hole" evidence="6">
    <location>
        <position position="146"/>
    </location>
</feature>
<name>A0ABT9VZY7_9BACI</name>
<dbReference type="InterPro" id="IPR002813">
    <property type="entry name" value="Arg_biosynth_ArgJ"/>
</dbReference>
<feature type="binding site" evidence="6">
    <location>
        <position position="305"/>
    </location>
    <ligand>
        <name>substrate</name>
    </ligand>
</feature>
<dbReference type="Pfam" id="PF01960">
    <property type="entry name" value="ArgJ"/>
    <property type="match status" value="1"/>
</dbReference>
<keyword evidence="3 6" id="KW-0808">Transferase</keyword>
<keyword evidence="5 6" id="KW-0012">Acyltransferase</keyword>
<comment type="subcellular location">
    <subcellularLocation>
        <location evidence="6">Cytoplasm</location>
    </subcellularLocation>
</comment>
<dbReference type="PANTHER" id="PTHR23100:SF0">
    <property type="entry name" value="ARGININE BIOSYNTHESIS BIFUNCTIONAL PROTEIN ARGJ, MITOCHONDRIAL"/>
    <property type="match status" value="1"/>
</dbReference>
<comment type="pathway">
    <text evidence="6">Amino-acid biosynthesis; L-arginine biosynthesis; L-ornithine and N-acetyl-L-glutamate from L-glutamate and N(2)-acetyl-L-ornithine (cyclic): step 1/1.</text>
</comment>
<feature type="binding site" evidence="6">
    <location>
        <position position="434"/>
    </location>
    <ligand>
        <name>substrate</name>
    </ligand>
</feature>
<feature type="binding site" evidence="6">
    <location>
        <position position="219"/>
    </location>
    <ligand>
        <name>substrate</name>
    </ligand>
</feature>
<evidence type="ECO:0000256" key="1">
    <source>
        <dbReference type="ARBA" id="ARBA00006774"/>
    </source>
</evidence>
<gene>
    <name evidence="6" type="primary">argJ</name>
    <name evidence="7" type="ORF">J2S11_002445</name>
</gene>
<dbReference type="Gene3D" id="3.30.2330.10">
    <property type="entry name" value="arginine biosynthesis bifunctional protein suprefamily"/>
    <property type="match status" value="1"/>
</dbReference>
<evidence type="ECO:0000256" key="6">
    <source>
        <dbReference type="HAMAP-Rule" id="MF_01106"/>
    </source>
</evidence>
<keyword evidence="6" id="KW-0511">Multifunctional enzyme</keyword>
<keyword evidence="6" id="KW-0028">Amino-acid biosynthesis</keyword>
<keyword evidence="8" id="KW-1185">Reference proteome</keyword>
<dbReference type="NCBIfam" id="NF003802">
    <property type="entry name" value="PRK05388.1"/>
    <property type="match status" value="1"/>
</dbReference>
<dbReference type="EMBL" id="JAUSTY010000009">
    <property type="protein sequence ID" value="MDQ0166541.1"/>
    <property type="molecule type" value="Genomic_DNA"/>
</dbReference>
<comment type="caution">
    <text evidence="7">The sequence shown here is derived from an EMBL/GenBank/DDBJ whole genome shotgun (WGS) entry which is preliminary data.</text>
</comment>
<feature type="chain" id="PRO_5044910706" description="Arginine biosynthesis bifunctional protein ArgJ beta chain" evidence="6">
    <location>
        <begin position="219"/>
        <end position="434"/>
    </location>
</feature>